<keyword evidence="3" id="KW-1185">Reference proteome</keyword>
<name>A0A927FCB9_9BACT</name>
<dbReference type="CDD" id="cd00138">
    <property type="entry name" value="PLDc_SF"/>
    <property type="match status" value="1"/>
</dbReference>
<evidence type="ECO:0000259" key="1">
    <source>
        <dbReference type="PROSITE" id="PS50035"/>
    </source>
</evidence>
<organism evidence="2 3">
    <name type="scientific">Pelagicoccus enzymogenes</name>
    <dbReference type="NCBI Taxonomy" id="2773457"/>
    <lineage>
        <taxon>Bacteria</taxon>
        <taxon>Pseudomonadati</taxon>
        <taxon>Verrucomicrobiota</taxon>
        <taxon>Opitutia</taxon>
        <taxon>Puniceicoccales</taxon>
        <taxon>Pelagicoccaceae</taxon>
        <taxon>Pelagicoccus</taxon>
    </lineage>
</organism>
<dbReference type="InterPro" id="IPR025202">
    <property type="entry name" value="PLD-like_dom"/>
</dbReference>
<dbReference type="EMBL" id="JACYFG010000061">
    <property type="protein sequence ID" value="MBD5782513.1"/>
    <property type="molecule type" value="Genomic_DNA"/>
</dbReference>
<evidence type="ECO:0000313" key="2">
    <source>
        <dbReference type="EMBL" id="MBD5782513.1"/>
    </source>
</evidence>
<dbReference type="Proteomes" id="UP000622317">
    <property type="component" value="Unassembled WGS sequence"/>
</dbReference>
<dbReference type="SUPFAM" id="SSF56024">
    <property type="entry name" value="Phospholipase D/nuclease"/>
    <property type="match status" value="1"/>
</dbReference>
<reference evidence="2" key="1">
    <citation type="submission" date="2020-09" db="EMBL/GenBank/DDBJ databases">
        <title>Pelagicoccus enzymogenes sp. nov. with an EPS production, isolated from marine sediment.</title>
        <authorList>
            <person name="Feng X."/>
        </authorList>
    </citation>
    <scope>NUCLEOTIDE SEQUENCE</scope>
    <source>
        <strain evidence="2">NFK12</strain>
    </source>
</reference>
<dbReference type="RefSeq" id="WP_191619589.1">
    <property type="nucleotide sequence ID" value="NZ_JACYFG010000061.1"/>
</dbReference>
<accession>A0A927FCB9</accession>
<feature type="domain" description="PLD phosphodiesterase" evidence="1">
    <location>
        <begin position="98"/>
        <end position="120"/>
    </location>
</feature>
<dbReference type="PROSITE" id="PS50035">
    <property type="entry name" value="PLD"/>
    <property type="match status" value="1"/>
</dbReference>
<protein>
    <submittedName>
        <fullName evidence="2">Phospholipase D family protein</fullName>
    </submittedName>
</protein>
<dbReference type="GO" id="GO:0006793">
    <property type="term" value="P:phosphorus metabolic process"/>
    <property type="evidence" value="ECO:0007669"/>
    <property type="project" value="UniProtKB-ARBA"/>
</dbReference>
<gene>
    <name evidence="2" type="ORF">IEN85_23645</name>
</gene>
<dbReference type="InterPro" id="IPR001736">
    <property type="entry name" value="PLipase_D/transphosphatidylase"/>
</dbReference>
<dbReference type="AlphaFoldDB" id="A0A927FCB9"/>
<dbReference type="GO" id="GO:0003824">
    <property type="term" value="F:catalytic activity"/>
    <property type="evidence" value="ECO:0007669"/>
    <property type="project" value="InterPro"/>
</dbReference>
<sequence>MPQTRFIADQDTHKEVIVEAIAACSEFLWIATADIKDMHIARGRRSIPFLQRLSELVDEGVSIRLIHAKEPGPAFRTDYDRFPNLINGMEMILCPRAHFKSVIVDGKVAYTGSANLTGAGLGAKSKDRRNFEGGILTDDPNLIRPIMQQFDRLWIGDHCPGCQRKSHCVTYHELIQS</sequence>
<dbReference type="Pfam" id="PF13091">
    <property type="entry name" value="PLDc_2"/>
    <property type="match status" value="1"/>
</dbReference>
<dbReference type="Gene3D" id="3.30.870.10">
    <property type="entry name" value="Endonuclease Chain A"/>
    <property type="match status" value="1"/>
</dbReference>
<evidence type="ECO:0000313" key="3">
    <source>
        <dbReference type="Proteomes" id="UP000622317"/>
    </source>
</evidence>
<proteinExistence type="predicted"/>
<comment type="caution">
    <text evidence="2">The sequence shown here is derived from an EMBL/GenBank/DDBJ whole genome shotgun (WGS) entry which is preliminary data.</text>
</comment>